<gene>
    <name evidence="7" type="ORF">GRI97_17240</name>
</gene>
<keyword evidence="4" id="KW-0804">Transcription</keyword>
<keyword evidence="3" id="KW-0731">Sigma factor</keyword>
<proteinExistence type="inferred from homology"/>
<evidence type="ECO:0000313" key="7">
    <source>
        <dbReference type="EMBL" id="MXP00738.1"/>
    </source>
</evidence>
<organism evidence="7 8">
    <name type="scientific">Croceibacterium xixiisoli</name>
    <dbReference type="NCBI Taxonomy" id="1476466"/>
    <lineage>
        <taxon>Bacteria</taxon>
        <taxon>Pseudomonadati</taxon>
        <taxon>Pseudomonadota</taxon>
        <taxon>Alphaproteobacteria</taxon>
        <taxon>Sphingomonadales</taxon>
        <taxon>Erythrobacteraceae</taxon>
        <taxon>Croceibacterium</taxon>
    </lineage>
</organism>
<dbReference type="GO" id="GO:0006352">
    <property type="term" value="P:DNA-templated transcription initiation"/>
    <property type="evidence" value="ECO:0007669"/>
    <property type="project" value="InterPro"/>
</dbReference>
<dbReference type="PANTHER" id="PTHR43133:SF63">
    <property type="entry name" value="RNA POLYMERASE SIGMA FACTOR FECI-RELATED"/>
    <property type="match status" value="1"/>
</dbReference>
<keyword evidence="8" id="KW-1185">Reference proteome</keyword>
<dbReference type="InterPro" id="IPR007627">
    <property type="entry name" value="RNA_pol_sigma70_r2"/>
</dbReference>
<comment type="caution">
    <text evidence="7">The sequence shown here is derived from an EMBL/GenBank/DDBJ whole genome shotgun (WGS) entry which is preliminary data.</text>
</comment>
<dbReference type="Gene3D" id="1.10.1740.10">
    <property type="match status" value="1"/>
</dbReference>
<dbReference type="InterPro" id="IPR014284">
    <property type="entry name" value="RNA_pol_sigma-70_dom"/>
</dbReference>
<dbReference type="Gene3D" id="1.10.10.10">
    <property type="entry name" value="Winged helix-like DNA-binding domain superfamily/Winged helix DNA-binding domain"/>
    <property type="match status" value="1"/>
</dbReference>
<feature type="domain" description="RNA polymerase sigma-70 region 2" evidence="5">
    <location>
        <begin position="12"/>
        <end position="77"/>
    </location>
</feature>
<evidence type="ECO:0000256" key="4">
    <source>
        <dbReference type="ARBA" id="ARBA00023163"/>
    </source>
</evidence>
<dbReference type="OrthoDB" id="9794372at2"/>
<protein>
    <submittedName>
        <fullName evidence="7">Sigma-70 family RNA polymerase sigma factor</fullName>
    </submittedName>
</protein>
<dbReference type="PANTHER" id="PTHR43133">
    <property type="entry name" value="RNA POLYMERASE ECF-TYPE SIGMA FACTO"/>
    <property type="match status" value="1"/>
</dbReference>
<dbReference type="GO" id="GO:0003677">
    <property type="term" value="F:DNA binding"/>
    <property type="evidence" value="ECO:0007669"/>
    <property type="project" value="InterPro"/>
</dbReference>
<evidence type="ECO:0000259" key="6">
    <source>
        <dbReference type="Pfam" id="PF08281"/>
    </source>
</evidence>
<dbReference type="SUPFAM" id="SSF88659">
    <property type="entry name" value="Sigma3 and sigma4 domains of RNA polymerase sigma factors"/>
    <property type="match status" value="1"/>
</dbReference>
<dbReference type="InterPro" id="IPR013325">
    <property type="entry name" value="RNA_pol_sigma_r2"/>
</dbReference>
<evidence type="ECO:0000256" key="2">
    <source>
        <dbReference type="ARBA" id="ARBA00023015"/>
    </source>
</evidence>
<keyword evidence="2" id="KW-0805">Transcription regulation</keyword>
<dbReference type="InterPro" id="IPR013324">
    <property type="entry name" value="RNA_pol_sigma_r3/r4-like"/>
</dbReference>
<feature type="domain" description="RNA polymerase sigma factor 70 region 4 type 2" evidence="6">
    <location>
        <begin position="111"/>
        <end position="160"/>
    </location>
</feature>
<comment type="similarity">
    <text evidence="1">Belongs to the sigma-70 factor family. ECF subfamily.</text>
</comment>
<dbReference type="Pfam" id="PF08281">
    <property type="entry name" value="Sigma70_r4_2"/>
    <property type="match status" value="1"/>
</dbReference>
<sequence>MPALAVTDLESLYRAHSAWLVTWLSTRAHCRSRASDLAQETFCRLAERPPLQLHAHPRRYLTTVARRLLIDDVRRKTSERCFLEAFALHRGEGFAPSPDQIAQAVEELCLLAELLGELPEKPRQAFLLSRLDGLTYAQIAGELSVSTSMVKQYISRVHAHCYVKMHGCPD</sequence>
<evidence type="ECO:0000259" key="5">
    <source>
        <dbReference type="Pfam" id="PF04542"/>
    </source>
</evidence>
<reference evidence="7 8" key="1">
    <citation type="submission" date="2019-12" db="EMBL/GenBank/DDBJ databases">
        <title>Genomic-based taxomic classification of the family Erythrobacteraceae.</title>
        <authorList>
            <person name="Xu L."/>
        </authorList>
    </citation>
    <scope>NUCLEOTIDE SEQUENCE [LARGE SCALE GENOMIC DNA]</scope>
    <source>
        <strain evidence="7 8">S36</strain>
    </source>
</reference>
<name>A0A6I4U1C6_9SPHN</name>
<dbReference type="NCBIfam" id="TIGR02937">
    <property type="entry name" value="sigma70-ECF"/>
    <property type="match status" value="1"/>
</dbReference>
<dbReference type="InterPro" id="IPR013249">
    <property type="entry name" value="RNA_pol_sigma70_r4_t2"/>
</dbReference>
<dbReference type="GO" id="GO:0016987">
    <property type="term" value="F:sigma factor activity"/>
    <property type="evidence" value="ECO:0007669"/>
    <property type="project" value="UniProtKB-KW"/>
</dbReference>
<evidence type="ECO:0000256" key="1">
    <source>
        <dbReference type="ARBA" id="ARBA00010641"/>
    </source>
</evidence>
<dbReference type="RefSeq" id="WP_161392455.1">
    <property type="nucleotide sequence ID" value="NZ_JBHSCP010000003.1"/>
</dbReference>
<dbReference type="AlphaFoldDB" id="A0A6I4U1C6"/>
<dbReference type="InterPro" id="IPR036388">
    <property type="entry name" value="WH-like_DNA-bd_sf"/>
</dbReference>
<evidence type="ECO:0000256" key="3">
    <source>
        <dbReference type="ARBA" id="ARBA00023082"/>
    </source>
</evidence>
<dbReference type="EMBL" id="WTYJ01000004">
    <property type="protein sequence ID" value="MXP00738.1"/>
    <property type="molecule type" value="Genomic_DNA"/>
</dbReference>
<evidence type="ECO:0000313" key="8">
    <source>
        <dbReference type="Proteomes" id="UP000469430"/>
    </source>
</evidence>
<dbReference type="Pfam" id="PF04542">
    <property type="entry name" value="Sigma70_r2"/>
    <property type="match status" value="1"/>
</dbReference>
<dbReference type="SUPFAM" id="SSF88946">
    <property type="entry name" value="Sigma2 domain of RNA polymerase sigma factors"/>
    <property type="match status" value="1"/>
</dbReference>
<accession>A0A6I4U1C6</accession>
<dbReference type="InterPro" id="IPR039425">
    <property type="entry name" value="RNA_pol_sigma-70-like"/>
</dbReference>
<dbReference type="Proteomes" id="UP000469430">
    <property type="component" value="Unassembled WGS sequence"/>
</dbReference>